<gene>
    <name evidence="1" type="ORF">GEV02_07720</name>
</gene>
<dbReference type="AlphaFoldDB" id="A0A6A7MZ28"/>
<evidence type="ECO:0000313" key="1">
    <source>
        <dbReference type="EMBL" id="MQA38033.1"/>
    </source>
</evidence>
<sequence length="284" mass="30298">MRRAIGQSLRIGVSAHAVSLLRISRWRGEPVTVLAEHAFAPSGEHPFDAIANALRALLGEQLGDKSVAGWPVSIVLADDLTRMWRVVPPPGAARLADIEAAAGFRFQALYGEAPAAWQIAGDWDAAQPFFAAAVPRALLAVLQLVAQEFKLHVVGIEPHFITAYNRWRRGVKPGAWFGLVHDNLLTLAAIEADGKGIRAIRALPMPTGQGADQYWLGQTLKREALLLDMDAPELLQVCGSAPAAWSKATEHPAHIPCAVLDLAQQASGGGLSTMALLARGGSRA</sequence>
<comment type="caution">
    <text evidence="1">The sequence shown here is derived from an EMBL/GenBank/DDBJ whole genome shotgun (WGS) entry which is preliminary data.</text>
</comment>
<reference evidence="1 2" key="1">
    <citation type="submission" date="2019-10" db="EMBL/GenBank/DDBJ databases">
        <title>Two novel species isolated from a subtropical stream in China.</title>
        <authorList>
            <person name="Lu H."/>
        </authorList>
    </citation>
    <scope>NUCLEOTIDE SEQUENCE [LARGE SCALE GENOMIC DNA]</scope>
    <source>
        <strain evidence="1 2">FT29W</strain>
    </source>
</reference>
<dbReference type="Proteomes" id="UP000440498">
    <property type="component" value="Unassembled WGS sequence"/>
</dbReference>
<name>A0A6A7MZ28_9BURK</name>
<protein>
    <submittedName>
        <fullName evidence="1">Uncharacterized protein</fullName>
    </submittedName>
</protein>
<evidence type="ECO:0000313" key="2">
    <source>
        <dbReference type="Proteomes" id="UP000440498"/>
    </source>
</evidence>
<keyword evidence="2" id="KW-1185">Reference proteome</keyword>
<dbReference type="RefSeq" id="WP_152837458.1">
    <property type="nucleotide sequence ID" value="NZ_WHUG01000002.1"/>
</dbReference>
<dbReference type="EMBL" id="WHUG01000002">
    <property type="protein sequence ID" value="MQA38033.1"/>
    <property type="molecule type" value="Genomic_DNA"/>
</dbReference>
<accession>A0A6A7MZ28</accession>
<organism evidence="1 2">
    <name type="scientific">Rugamonas aquatica</name>
    <dbReference type="NCBI Taxonomy" id="2743357"/>
    <lineage>
        <taxon>Bacteria</taxon>
        <taxon>Pseudomonadati</taxon>
        <taxon>Pseudomonadota</taxon>
        <taxon>Betaproteobacteria</taxon>
        <taxon>Burkholderiales</taxon>
        <taxon>Oxalobacteraceae</taxon>
        <taxon>Telluria group</taxon>
        <taxon>Rugamonas</taxon>
    </lineage>
</organism>
<proteinExistence type="predicted"/>